<gene>
    <name evidence="2" type="ORF">C1I99_05855</name>
</gene>
<dbReference type="Gene3D" id="3.40.50.300">
    <property type="entry name" value="P-loop containing nucleotide triphosphate hydrolases"/>
    <property type="match status" value="1"/>
</dbReference>
<comment type="caution">
    <text evidence="2">The sequence shown here is derived from an EMBL/GenBank/DDBJ whole genome shotgun (WGS) entry which is preliminary data.</text>
</comment>
<keyword evidence="3" id="KW-1185">Reference proteome</keyword>
<accession>A0A2W2CQE3</accession>
<sequence>MKVAFVGKGGSGKTTLAALYARHLAGEGRPVLAIDADINQHLAVALGGPAHATTAMTPLGEHLPAIKEYLRGDNRRIGSASEMVKTTPPGAGSRLLRVVEDNPVYAACVGTVGGVRMAMTGEFTAEDLGVACYHSKVGAVELLLNHMLDGPGEYVVVDMTAGADSFASGLFTRFDRTFLVCEPTVRSVGVYRQYAGYARDYNVALSVIGNKVEDAADVDFLREHVGADLLTWVSRSAYVRRAERGTVGPLAELEAANRAVLGQLTDTVDGTGQDWAAFTRWAHEFHRRNAAAWANDRAGRDLTAQIDPDFRMGPQAVSVPTAVTA</sequence>
<dbReference type="GO" id="GO:0005829">
    <property type="term" value="C:cytosol"/>
    <property type="evidence" value="ECO:0007669"/>
    <property type="project" value="TreeGrafter"/>
</dbReference>
<dbReference type="RefSeq" id="WP_111133174.1">
    <property type="nucleotide sequence ID" value="NZ_POUB01000021.1"/>
</dbReference>
<dbReference type="GO" id="GO:0005524">
    <property type="term" value="F:ATP binding"/>
    <property type="evidence" value="ECO:0007669"/>
    <property type="project" value="UniProtKB-KW"/>
</dbReference>
<dbReference type="InterPro" id="IPR027417">
    <property type="entry name" value="P-loop_NTPase"/>
</dbReference>
<feature type="domain" description="CobQ/CobB/MinD/ParA nucleotide binding" evidence="1">
    <location>
        <begin position="7"/>
        <end position="73"/>
    </location>
</feature>
<dbReference type="EMBL" id="POUB01000021">
    <property type="protein sequence ID" value="PZG01762.1"/>
    <property type="molecule type" value="Genomic_DNA"/>
</dbReference>
<reference evidence="2 3" key="1">
    <citation type="submission" date="2018-01" db="EMBL/GenBank/DDBJ databases">
        <title>Draft genome sequence of Salinispora sp. 13K206.</title>
        <authorList>
            <person name="Sahin N."/>
            <person name="Saygin H."/>
            <person name="Ay H."/>
        </authorList>
    </citation>
    <scope>NUCLEOTIDE SEQUENCE [LARGE SCALE GENOMIC DNA]</scope>
    <source>
        <strain evidence="2 3">13K206</strain>
    </source>
</reference>
<dbReference type="Pfam" id="PF01656">
    <property type="entry name" value="CbiA"/>
    <property type="match status" value="1"/>
</dbReference>
<dbReference type="InterPro" id="IPR050625">
    <property type="entry name" value="ParA/MinD_ATPase"/>
</dbReference>
<dbReference type="AlphaFoldDB" id="A0A2W2CQE3"/>
<name>A0A2W2CQE3_9ACTN</name>
<dbReference type="GO" id="GO:0051782">
    <property type="term" value="P:negative regulation of cell division"/>
    <property type="evidence" value="ECO:0007669"/>
    <property type="project" value="TreeGrafter"/>
</dbReference>
<dbReference type="OrthoDB" id="5192271at2"/>
<evidence type="ECO:0000259" key="1">
    <source>
        <dbReference type="Pfam" id="PF01656"/>
    </source>
</evidence>
<dbReference type="InterPro" id="IPR002586">
    <property type="entry name" value="CobQ/CobB/MinD/ParA_Nub-bd_dom"/>
</dbReference>
<dbReference type="Proteomes" id="UP000248749">
    <property type="component" value="Unassembled WGS sequence"/>
</dbReference>
<dbReference type="GO" id="GO:0009898">
    <property type="term" value="C:cytoplasmic side of plasma membrane"/>
    <property type="evidence" value="ECO:0007669"/>
    <property type="project" value="TreeGrafter"/>
</dbReference>
<organism evidence="2 3">
    <name type="scientific">Micromonospora deserti</name>
    <dbReference type="NCBI Taxonomy" id="2070366"/>
    <lineage>
        <taxon>Bacteria</taxon>
        <taxon>Bacillati</taxon>
        <taxon>Actinomycetota</taxon>
        <taxon>Actinomycetes</taxon>
        <taxon>Micromonosporales</taxon>
        <taxon>Micromonosporaceae</taxon>
        <taxon>Micromonospora</taxon>
    </lineage>
</organism>
<evidence type="ECO:0000313" key="3">
    <source>
        <dbReference type="Proteomes" id="UP000248749"/>
    </source>
</evidence>
<evidence type="ECO:0000313" key="2">
    <source>
        <dbReference type="EMBL" id="PZG01762.1"/>
    </source>
</evidence>
<keyword evidence="2" id="KW-0067">ATP-binding</keyword>
<proteinExistence type="predicted"/>
<dbReference type="PANTHER" id="PTHR43384">
    <property type="entry name" value="SEPTUM SITE-DETERMINING PROTEIN MIND HOMOLOG, CHLOROPLASTIC-RELATED"/>
    <property type="match status" value="1"/>
</dbReference>
<dbReference type="GO" id="GO:0016887">
    <property type="term" value="F:ATP hydrolysis activity"/>
    <property type="evidence" value="ECO:0007669"/>
    <property type="project" value="TreeGrafter"/>
</dbReference>
<keyword evidence="2" id="KW-0547">Nucleotide-binding</keyword>
<protein>
    <submittedName>
        <fullName evidence="2">ATP-binding protein</fullName>
    </submittedName>
</protein>
<dbReference type="SUPFAM" id="SSF52540">
    <property type="entry name" value="P-loop containing nucleoside triphosphate hydrolases"/>
    <property type="match status" value="1"/>
</dbReference>
<dbReference type="PANTHER" id="PTHR43384:SF15">
    <property type="entry name" value="ATP-BINDING PROTEIN"/>
    <property type="match status" value="1"/>
</dbReference>